<dbReference type="AlphaFoldDB" id="A0A2P5BC24"/>
<comment type="caution">
    <text evidence="1">The sequence shown here is derived from an EMBL/GenBank/DDBJ whole genome shotgun (WGS) entry which is preliminary data.</text>
</comment>
<name>A0A2P5BC24_PARAD</name>
<sequence length="176" mass="19320">MGQPQSLRKIDEEFSLQLQSDPRRFKDSKGKNLPLTLLGAMFSSSRSLAHSAATSLTASSSSGADGATKSLEPASWLEVATCRLAIVIRSASSRRNRFKAEASSWPLRCLVMTQVSSGKGRYETILGIRFIGIVKEFIAAYATAEIWESELKNAVAKFSRVLDPEHRFGSSIRGEY</sequence>
<dbReference type="EMBL" id="JXTB01000313">
    <property type="protein sequence ID" value="PON46334.1"/>
    <property type="molecule type" value="Genomic_DNA"/>
</dbReference>
<protein>
    <submittedName>
        <fullName evidence="1">Uncharacterized protein</fullName>
    </submittedName>
</protein>
<evidence type="ECO:0000313" key="2">
    <source>
        <dbReference type="Proteomes" id="UP000237105"/>
    </source>
</evidence>
<accession>A0A2P5BC24</accession>
<gene>
    <name evidence="1" type="ORF">PanWU01x14_252210</name>
</gene>
<organism evidence="1 2">
    <name type="scientific">Parasponia andersonii</name>
    <name type="common">Sponia andersonii</name>
    <dbReference type="NCBI Taxonomy" id="3476"/>
    <lineage>
        <taxon>Eukaryota</taxon>
        <taxon>Viridiplantae</taxon>
        <taxon>Streptophyta</taxon>
        <taxon>Embryophyta</taxon>
        <taxon>Tracheophyta</taxon>
        <taxon>Spermatophyta</taxon>
        <taxon>Magnoliopsida</taxon>
        <taxon>eudicotyledons</taxon>
        <taxon>Gunneridae</taxon>
        <taxon>Pentapetalae</taxon>
        <taxon>rosids</taxon>
        <taxon>fabids</taxon>
        <taxon>Rosales</taxon>
        <taxon>Cannabaceae</taxon>
        <taxon>Parasponia</taxon>
    </lineage>
</organism>
<evidence type="ECO:0000313" key="1">
    <source>
        <dbReference type="EMBL" id="PON46334.1"/>
    </source>
</evidence>
<proteinExistence type="predicted"/>
<keyword evidence="2" id="KW-1185">Reference proteome</keyword>
<dbReference type="Proteomes" id="UP000237105">
    <property type="component" value="Unassembled WGS sequence"/>
</dbReference>
<reference evidence="2" key="1">
    <citation type="submission" date="2016-06" db="EMBL/GenBank/DDBJ databases">
        <title>Parallel loss of symbiosis genes in relatives of nitrogen-fixing non-legume Parasponia.</title>
        <authorList>
            <person name="Van Velzen R."/>
            <person name="Holmer R."/>
            <person name="Bu F."/>
            <person name="Rutten L."/>
            <person name="Van Zeijl A."/>
            <person name="Liu W."/>
            <person name="Santuari L."/>
            <person name="Cao Q."/>
            <person name="Sharma T."/>
            <person name="Shen D."/>
            <person name="Roswanjaya Y."/>
            <person name="Wardhani T."/>
            <person name="Kalhor M.S."/>
            <person name="Jansen J."/>
            <person name="Van den Hoogen J."/>
            <person name="Gungor B."/>
            <person name="Hartog M."/>
            <person name="Hontelez J."/>
            <person name="Verver J."/>
            <person name="Yang W.-C."/>
            <person name="Schijlen E."/>
            <person name="Repin R."/>
            <person name="Schilthuizen M."/>
            <person name="Schranz E."/>
            <person name="Heidstra R."/>
            <person name="Miyata K."/>
            <person name="Fedorova E."/>
            <person name="Kohlen W."/>
            <person name="Bisseling T."/>
            <person name="Smit S."/>
            <person name="Geurts R."/>
        </authorList>
    </citation>
    <scope>NUCLEOTIDE SEQUENCE [LARGE SCALE GENOMIC DNA]</scope>
    <source>
        <strain evidence="2">cv. WU1-14</strain>
    </source>
</reference>